<dbReference type="EMBL" id="JAZAVK010000002">
    <property type="protein sequence ID" value="KAK7432989.1"/>
    <property type="molecule type" value="Genomic_DNA"/>
</dbReference>
<dbReference type="Pfam" id="PF06985">
    <property type="entry name" value="HET"/>
    <property type="match status" value="1"/>
</dbReference>
<accession>A0ABR1II60</accession>
<comment type="caution">
    <text evidence="2">The sequence shown here is derived from an EMBL/GenBank/DDBJ whole genome shotgun (WGS) entry which is preliminary data.</text>
</comment>
<gene>
    <name evidence="2" type="ORF">QQZ08_000460</name>
</gene>
<protein>
    <recommendedName>
        <fullName evidence="1">Heterokaryon incompatibility domain-containing protein</fullName>
    </recommendedName>
</protein>
<keyword evidence="3" id="KW-1185">Reference proteome</keyword>
<evidence type="ECO:0000259" key="1">
    <source>
        <dbReference type="Pfam" id="PF06985"/>
    </source>
</evidence>
<feature type="domain" description="Heterokaryon incompatibility" evidence="1">
    <location>
        <begin position="28"/>
        <end position="111"/>
    </location>
</feature>
<evidence type="ECO:0000313" key="2">
    <source>
        <dbReference type="EMBL" id="KAK7432989.1"/>
    </source>
</evidence>
<sequence>MRLLNVNTLWMSSFTQDLGDPNQGDIAYATLSHTWRDEEVTFQDLQQSGGKSKKGFNKILGCCAQAKKDGIEWVWIDTCCIDKTNSAELSEAINSMYAWYQHSAVCYVFLEDVPPRVPYFPNSEFRKARWFTRGWCLQELIAPPKVEFYANDWSDIGTKWSLHRIIKEITGIPREALLERHLDDYSVAQRMSWASKRITTRVEDEAYCLLGIFDINMPLIYGEGRKSFQRLQSEIMRQEEDYSFLLWTDGSPGISLREEYGAIDPETFSVLASKPSFFRDGLWINGLPPFATERCRYEAIEPFHHSPQILPECVSQKLAVRKPPQLTSRGLLVHMFVQKECHLLSNTGPTCLLLWTEHVYQGRLVCIALMEKARDVFPTYDRVLVHEVFLVDSTRMRTLELTELNLKTNVSRRYIPPITTERTPSLPDLEILLSSKWNTTLQFIQSIPPIGFLTTEHSLTYNPPLGPRLYCCVLPPEVSVRRQQRNNPVLIKFQFRHTDSGMRVATGIIVALWLDPVFPRCSVNASTNSGELTTEEGDSHLQYSQAEYDESSDRTDCEVPGSSHMLAITVKGCREPGAFPGTHVDRKPAYFTLYITVLGNGY</sequence>
<proteinExistence type="predicted"/>
<dbReference type="Proteomes" id="UP001498421">
    <property type="component" value="Unassembled WGS sequence"/>
</dbReference>
<reference evidence="2 3" key="1">
    <citation type="journal article" date="2025" name="Microbiol. Resour. Announc.">
        <title>Draft genome sequences for Neonectria magnoliae and Neonectria punicea, canker pathogens of Liriodendron tulipifera and Acer saccharum in West Virginia.</title>
        <authorList>
            <person name="Petronek H.M."/>
            <person name="Kasson M.T."/>
            <person name="Metheny A.M."/>
            <person name="Stauder C.M."/>
            <person name="Lovett B."/>
            <person name="Lynch S.C."/>
            <person name="Garnas J.R."/>
            <person name="Kasson L.R."/>
            <person name="Stajich J.E."/>
        </authorList>
    </citation>
    <scope>NUCLEOTIDE SEQUENCE [LARGE SCALE GENOMIC DNA]</scope>
    <source>
        <strain evidence="2 3">NRRL 64651</strain>
    </source>
</reference>
<dbReference type="PANTHER" id="PTHR10622:SF10">
    <property type="entry name" value="HET DOMAIN-CONTAINING PROTEIN"/>
    <property type="match status" value="1"/>
</dbReference>
<dbReference type="PANTHER" id="PTHR10622">
    <property type="entry name" value="HET DOMAIN-CONTAINING PROTEIN"/>
    <property type="match status" value="1"/>
</dbReference>
<organism evidence="2 3">
    <name type="scientific">Neonectria magnoliae</name>
    <dbReference type="NCBI Taxonomy" id="2732573"/>
    <lineage>
        <taxon>Eukaryota</taxon>
        <taxon>Fungi</taxon>
        <taxon>Dikarya</taxon>
        <taxon>Ascomycota</taxon>
        <taxon>Pezizomycotina</taxon>
        <taxon>Sordariomycetes</taxon>
        <taxon>Hypocreomycetidae</taxon>
        <taxon>Hypocreales</taxon>
        <taxon>Nectriaceae</taxon>
        <taxon>Neonectria</taxon>
    </lineage>
</organism>
<dbReference type="InterPro" id="IPR010730">
    <property type="entry name" value="HET"/>
</dbReference>
<name>A0ABR1II60_9HYPO</name>
<evidence type="ECO:0000313" key="3">
    <source>
        <dbReference type="Proteomes" id="UP001498421"/>
    </source>
</evidence>